<dbReference type="InterPro" id="IPR013761">
    <property type="entry name" value="SAM/pointed_sf"/>
</dbReference>
<dbReference type="PANTHER" id="PTHR31025">
    <property type="entry name" value="SI:CH211-196P9.1-RELATED"/>
    <property type="match status" value="1"/>
</dbReference>
<keyword evidence="2" id="KW-1185">Reference proteome</keyword>
<proteinExistence type="predicted"/>
<name>A0A3N0XJV0_ANAGA</name>
<evidence type="ECO:0000313" key="2">
    <source>
        <dbReference type="Proteomes" id="UP000281406"/>
    </source>
</evidence>
<comment type="caution">
    <text evidence="1">The sequence shown here is derived from an EMBL/GenBank/DDBJ whole genome shotgun (WGS) entry which is preliminary data.</text>
</comment>
<dbReference type="PANTHER" id="PTHR31025:SF9">
    <property type="entry name" value="SI:DKEY-286J15.1"/>
    <property type="match status" value="1"/>
</dbReference>
<gene>
    <name evidence="1" type="ORF">DPX16_21572</name>
</gene>
<accession>A0A3N0XJV0</accession>
<reference evidence="1 2" key="1">
    <citation type="submission" date="2018-10" db="EMBL/GenBank/DDBJ databases">
        <title>Genome assembly for a Yunnan-Guizhou Plateau 3E fish, Anabarilius grahami (Regan), and its evolutionary and genetic applications.</title>
        <authorList>
            <person name="Jiang W."/>
        </authorList>
    </citation>
    <scope>NUCLEOTIDE SEQUENCE [LARGE SCALE GENOMIC DNA]</scope>
    <source>
        <strain evidence="1">AG-KIZ</strain>
        <tissue evidence="1">Muscle</tissue>
    </source>
</reference>
<dbReference type="OrthoDB" id="10066002at2759"/>
<dbReference type="AlphaFoldDB" id="A0A3N0XJV0"/>
<organism evidence="1 2">
    <name type="scientific">Anabarilius grahami</name>
    <name type="common">Kanglang fish</name>
    <name type="synonym">Barilius grahami</name>
    <dbReference type="NCBI Taxonomy" id="495550"/>
    <lineage>
        <taxon>Eukaryota</taxon>
        <taxon>Metazoa</taxon>
        <taxon>Chordata</taxon>
        <taxon>Craniata</taxon>
        <taxon>Vertebrata</taxon>
        <taxon>Euteleostomi</taxon>
        <taxon>Actinopterygii</taxon>
        <taxon>Neopterygii</taxon>
        <taxon>Teleostei</taxon>
        <taxon>Ostariophysi</taxon>
        <taxon>Cypriniformes</taxon>
        <taxon>Xenocyprididae</taxon>
        <taxon>Xenocypridinae</taxon>
        <taxon>Xenocypridinae incertae sedis</taxon>
        <taxon>Anabarilius</taxon>
    </lineage>
</organism>
<protein>
    <recommendedName>
        <fullName evidence="3">SAM domain-containing protein</fullName>
    </recommendedName>
</protein>
<evidence type="ECO:0008006" key="3">
    <source>
        <dbReference type="Google" id="ProtNLM"/>
    </source>
</evidence>
<dbReference type="EMBL" id="RJVU01073134">
    <property type="protein sequence ID" value="ROI26629.1"/>
    <property type="molecule type" value="Genomic_DNA"/>
</dbReference>
<dbReference type="Gene3D" id="1.10.150.50">
    <property type="entry name" value="Transcription Factor, Ets-1"/>
    <property type="match status" value="1"/>
</dbReference>
<sequence length="266" mass="30439">MDTFVREKLVEWQLPSLIDKFKDEEIDEDSFMLLDEPAIVNLIPKIGLRLKFLKHHEELINKHGRLGQEDFPEVKVLREEFNIASEPFKGLESHVKQMAYFTQSGNFIEPIEEVFPVYKTDDAKTYGLSAVLNPIIDELKILELEGISIDMPHFQGTVKFGVAQVGTNMVEFLNRAESTKPHPFVMAMGNGQHISQCFVIINGQALEQSTLLAAVDVCFKAFFVFDINYPKQCASTWEFLQHVLFQMEGKESSAIRFLRTSLFAEE</sequence>
<evidence type="ECO:0000313" key="1">
    <source>
        <dbReference type="EMBL" id="ROI26629.1"/>
    </source>
</evidence>
<dbReference type="Proteomes" id="UP000281406">
    <property type="component" value="Unassembled WGS sequence"/>
</dbReference>